<comment type="caution">
    <text evidence="4">The sequence shown here is derived from an EMBL/GenBank/DDBJ whole genome shotgun (WGS) entry which is preliminary data.</text>
</comment>
<dbReference type="Gene3D" id="3.40.630.30">
    <property type="match status" value="1"/>
</dbReference>
<feature type="domain" description="N-acetyltransferase" evidence="3">
    <location>
        <begin position="21"/>
        <end position="186"/>
    </location>
</feature>
<proteinExistence type="predicted"/>
<dbReference type="CDD" id="cd04301">
    <property type="entry name" value="NAT_SF"/>
    <property type="match status" value="1"/>
</dbReference>
<sequence>MSFAAPTLPDAPPTANATAACTLRRAHPDDAPAFVRMMETPEVFANVLQVPYPDEAFWRKRLEDQQLKPGSTDIHLVALVDGELVGSAGLHAASWAVRRRHAMSLGITVARQWHGRGIGSALMAALCRHADDWAGVLRLELTVFADNAAAIALYRKFGFETEGLLRAYALRDGQYVDTLSMARLHPSPPHWPRLA</sequence>
<organism evidence="4 5">
    <name type="scientific">Ideonella azotifigens</name>
    <dbReference type="NCBI Taxonomy" id="513160"/>
    <lineage>
        <taxon>Bacteria</taxon>
        <taxon>Pseudomonadati</taxon>
        <taxon>Pseudomonadota</taxon>
        <taxon>Betaproteobacteria</taxon>
        <taxon>Burkholderiales</taxon>
        <taxon>Sphaerotilaceae</taxon>
        <taxon>Ideonella</taxon>
    </lineage>
</organism>
<dbReference type="PROSITE" id="PS51186">
    <property type="entry name" value="GNAT"/>
    <property type="match status" value="1"/>
</dbReference>
<keyword evidence="1" id="KW-0808">Transferase</keyword>
<evidence type="ECO:0000256" key="1">
    <source>
        <dbReference type="ARBA" id="ARBA00022679"/>
    </source>
</evidence>
<dbReference type="Proteomes" id="UP001500279">
    <property type="component" value="Unassembled WGS sequence"/>
</dbReference>
<evidence type="ECO:0000313" key="5">
    <source>
        <dbReference type="Proteomes" id="UP001500279"/>
    </source>
</evidence>
<dbReference type="InterPro" id="IPR000182">
    <property type="entry name" value="GNAT_dom"/>
</dbReference>
<keyword evidence="2" id="KW-0012">Acyltransferase</keyword>
<dbReference type="PANTHER" id="PTHR43877">
    <property type="entry name" value="AMINOALKYLPHOSPHONATE N-ACETYLTRANSFERASE-RELATED-RELATED"/>
    <property type="match status" value="1"/>
</dbReference>
<evidence type="ECO:0000256" key="2">
    <source>
        <dbReference type="ARBA" id="ARBA00023315"/>
    </source>
</evidence>
<accession>A0ABN1KCZ4</accession>
<keyword evidence="5" id="KW-1185">Reference proteome</keyword>
<gene>
    <name evidence="4" type="ORF">GCM10009107_47680</name>
</gene>
<evidence type="ECO:0000313" key="4">
    <source>
        <dbReference type="EMBL" id="GAA0762819.1"/>
    </source>
</evidence>
<evidence type="ECO:0000259" key="3">
    <source>
        <dbReference type="PROSITE" id="PS51186"/>
    </source>
</evidence>
<name>A0ABN1KCZ4_9BURK</name>
<dbReference type="Pfam" id="PF00583">
    <property type="entry name" value="Acetyltransf_1"/>
    <property type="match status" value="1"/>
</dbReference>
<protein>
    <submittedName>
        <fullName evidence="4">GNAT family N-acetyltransferase</fullName>
    </submittedName>
</protein>
<dbReference type="InterPro" id="IPR050832">
    <property type="entry name" value="Bact_Acetyltransf"/>
</dbReference>
<dbReference type="SUPFAM" id="SSF55729">
    <property type="entry name" value="Acyl-CoA N-acyltransferases (Nat)"/>
    <property type="match status" value="1"/>
</dbReference>
<reference evidence="4 5" key="1">
    <citation type="journal article" date="2019" name="Int. J. Syst. Evol. Microbiol.">
        <title>The Global Catalogue of Microorganisms (GCM) 10K type strain sequencing project: providing services to taxonomists for standard genome sequencing and annotation.</title>
        <authorList>
            <consortium name="The Broad Institute Genomics Platform"/>
            <consortium name="The Broad Institute Genome Sequencing Center for Infectious Disease"/>
            <person name="Wu L."/>
            <person name="Ma J."/>
        </authorList>
    </citation>
    <scope>NUCLEOTIDE SEQUENCE [LARGE SCALE GENOMIC DNA]</scope>
    <source>
        <strain evidence="4 5">JCM 15503</strain>
    </source>
</reference>
<dbReference type="InterPro" id="IPR016181">
    <property type="entry name" value="Acyl_CoA_acyltransferase"/>
</dbReference>
<dbReference type="EMBL" id="BAAAEW010000033">
    <property type="protein sequence ID" value="GAA0762819.1"/>
    <property type="molecule type" value="Genomic_DNA"/>
</dbReference>
<dbReference type="RefSeq" id="WP_141291334.1">
    <property type="nucleotide sequence ID" value="NZ_BAAAEW010000033.1"/>
</dbReference>